<dbReference type="EMBL" id="OZ035826">
    <property type="protein sequence ID" value="CAL1603372.1"/>
    <property type="molecule type" value="Genomic_DNA"/>
</dbReference>
<proteinExistence type="predicted"/>
<name>A0AAV2LU47_KNICA</name>
<evidence type="ECO:0000313" key="2">
    <source>
        <dbReference type="Proteomes" id="UP001497482"/>
    </source>
</evidence>
<protein>
    <submittedName>
        <fullName evidence="1">Uncharacterized protein</fullName>
    </submittedName>
</protein>
<sequence length="98" mass="10870">MCVVDVAQSHPEFRSGFALDPCTDCSKQADHVCSRRTLIGHSSGLQMCAVRVYHMDMESLCAMDVLCAHTYVTSALRSRCEGATGSRLTQKRNIKKIF</sequence>
<dbReference type="Proteomes" id="UP001497482">
    <property type="component" value="Chromosome 4"/>
</dbReference>
<organism evidence="1 2">
    <name type="scientific">Knipowitschia caucasica</name>
    <name type="common">Caucasian dwarf goby</name>
    <name type="synonym">Pomatoschistus caucasicus</name>
    <dbReference type="NCBI Taxonomy" id="637954"/>
    <lineage>
        <taxon>Eukaryota</taxon>
        <taxon>Metazoa</taxon>
        <taxon>Chordata</taxon>
        <taxon>Craniata</taxon>
        <taxon>Vertebrata</taxon>
        <taxon>Euteleostomi</taxon>
        <taxon>Actinopterygii</taxon>
        <taxon>Neopterygii</taxon>
        <taxon>Teleostei</taxon>
        <taxon>Neoteleostei</taxon>
        <taxon>Acanthomorphata</taxon>
        <taxon>Gobiaria</taxon>
        <taxon>Gobiiformes</taxon>
        <taxon>Gobioidei</taxon>
        <taxon>Gobiidae</taxon>
        <taxon>Gobiinae</taxon>
        <taxon>Knipowitschia</taxon>
    </lineage>
</organism>
<dbReference type="AlphaFoldDB" id="A0AAV2LU47"/>
<evidence type="ECO:0000313" key="1">
    <source>
        <dbReference type="EMBL" id="CAL1603372.1"/>
    </source>
</evidence>
<reference evidence="1 2" key="1">
    <citation type="submission" date="2024-04" db="EMBL/GenBank/DDBJ databases">
        <authorList>
            <person name="Waldvogel A.-M."/>
            <person name="Schoenle A."/>
        </authorList>
    </citation>
    <scope>NUCLEOTIDE SEQUENCE [LARGE SCALE GENOMIC DNA]</scope>
</reference>
<gene>
    <name evidence="1" type="ORF">KC01_LOCUS31061</name>
</gene>
<accession>A0AAV2LU47</accession>
<keyword evidence="2" id="KW-1185">Reference proteome</keyword>